<keyword evidence="2" id="KW-0285">Flavoprotein</keyword>
<organism evidence="5 6">
    <name type="scientific">Trichoderma breve</name>
    <dbReference type="NCBI Taxonomy" id="2034170"/>
    <lineage>
        <taxon>Eukaryota</taxon>
        <taxon>Fungi</taxon>
        <taxon>Dikarya</taxon>
        <taxon>Ascomycota</taxon>
        <taxon>Pezizomycotina</taxon>
        <taxon>Sordariomycetes</taxon>
        <taxon>Hypocreomycetidae</taxon>
        <taxon>Hypocreales</taxon>
        <taxon>Hypocreaceae</taxon>
        <taxon>Trichoderma</taxon>
    </lineage>
</organism>
<dbReference type="InterPro" id="IPR002563">
    <property type="entry name" value="Flavin_Rdtase-like_dom"/>
</dbReference>
<dbReference type="Gene3D" id="2.30.110.10">
    <property type="entry name" value="Electron Transport, Fmn-binding Protein, Chain A"/>
    <property type="match status" value="1"/>
</dbReference>
<sequence>MSTPPTSTISPPIYYWGTPVVLITTENEDGTFNIAPMSSAWWLGNRCMLGLSADSQSTINLIRTKQCVINMADDTMVGAVNALAMTTGSKAVTTAMEDMGYLYFKRSQGYQCVKDKFSRAGLTPAASNVVRPPRIAECPAQMEAELKGVYDMMGDMDIRGFIALEVMVLQTHVHESIRWDGYPNRIDPDKWHPLIMSFAQFYGLKYKKITQSTMTQIDEEAYRPFANAVDETTIMEEI</sequence>
<dbReference type="GeneID" id="80873437"/>
<dbReference type="PANTHER" id="PTHR43567:SF1">
    <property type="entry name" value="FLAVOREDOXIN"/>
    <property type="match status" value="1"/>
</dbReference>
<dbReference type="RefSeq" id="XP_056023623.1">
    <property type="nucleotide sequence ID" value="XM_056178749.1"/>
</dbReference>
<dbReference type="PANTHER" id="PTHR43567">
    <property type="entry name" value="FLAVOREDOXIN-RELATED-RELATED"/>
    <property type="match status" value="1"/>
</dbReference>
<gene>
    <name evidence="5" type="ORF">T069G_11544</name>
</gene>
<evidence type="ECO:0000256" key="1">
    <source>
        <dbReference type="ARBA" id="ARBA00001917"/>
    </source>
</evidence>
<keyword evidence="6" id="KW-1185">Reference proteome</keyword>
<evidence type="ECO:0000259" key="4">
    <source>
        <dbReference type="Pfam" id="PF01613"/>
    </source>
</evidence>
<accession>A0A9W9B6B9</accession>
<comment type="similarity">
    <text evidence="3">Belongs to the flavoredoxin family.</text>
</comment>
<name>A0A9W9B6B9_9HYPO</name>
<comment type="caution">
    <text evidence="5">The sequence shown here is derived from an EMBL/GenBank/DDBJ whole genome shotgun (WGS) entry which is preliminary data.</text>
</comment>
<dbReference type="SUPFAM" id="SSF50475">
    <property type="entry name" value="FMN-binding split barrel"/>
    <property type="match status" value="1"/>
</dbReference>
<comment type="cofactor">
    <cofactor evidence="1">
        <name>FMN</name>
        <dbReference type="ChEBI" id="CHEBI:58210"/>
    </cofactor>
</comment>
<dbReference type="Proteomes" id="UP001140511">
    <property type="component" value="Unassembled WGS sequence"/>
</dbReference>
<protein>
    <submittedName>
        <fullName evidence="5">Flavin reductase like domain-containing protein</fullName>
    </submittedName>
</protein>
<dbReference type="InterPro" id="IPR052174">
    <property type="entry name" value="Flavoredoxin"/>
</dbReference>
<dbReference type="InterPro" id="IPR012349">
    <property type="entry name" value="Split_barrel_FMN-bd"/>
</dbReference>
<evidence type="ECO:0000313" key="6">
    <source>
        <dbReference type="Proteomes" id="UP001140511"/>
    </source>
</evidence>
<evidence type="ECO:0000313" key="5">
    <source>
        <dbReference type="EMBL" id="KAJ4854565.1"/>
    </source>
</evidence>
<dbReference type="GO" id="GO:0010181">
    <property type="term" value="F:FMN binding"/>
    <property type="evidence" value="ECO:0007669"/>
    <property type="project" value="InterPro"/>
</dbReference>
<reference evidence="5" key="1">
    <citation type="submission" date="2022-09" db="EMBL/GenBank/DDBJ databases">
        <title>Chromosome-level assembly of Trichoderma breve T069, a fungus used in development of biopesticide product.</title>
        <authorList>
            <person name="Lin R."/>
            <person name="Liu T."/>
        </authorList>
    </citation>
    <scope>NUCLEOTIDE SEQUENCE</scope>
    <source>
        <strain evidence="5">T069</strain>
    </source>
</reference>
<dbReference type="Pfam" id="PF01613">
    <property type="entry name" value="Flavin_Reduct"/>
    <property type="match status" value="1"/>
</dbReference>
<proteinExistence type="inferred from homology"/>
<dbReference type="EMBL" id="JAOPEN010000008">
    <property type="protein sequence ID" value="KAJ4854565.1"/>
    <property type="molecule type" value="Genomic_DNA"/>
</dbReference>
<feature type="domain" description="Flavin reductase like" evidence="4">
    <location>
        <begin position="17"/>
        <end position="158"/>
    </location>
</feature>
<evidence type="ECO:0000256" key="3">
    <source>
        <dbReference type="ARBA" id="ARBA00038054"/>
    </source>
</evidence>
<dbReference type="AlphaFoldDB" id="A0A9W9B6B9"/>
<evidence type="ECO:0000256" key="2">
    <source>
        <dbReference type="ARBA" id="ARBA00022630"/>
    </source>
</evidence>